<evidence type="ECO:0000256" key="2">
    <source>
        <dbReference type="ARBA" id="ARBA00023015"/>
    </source>
</evidence>
<dbReference type="EMBL" id="CP023247">
    <property type="protein sequence ID" value="ASZ50629.1"/>
    <property type="molecule type" value="Genomic_DNA"/>
</dbReference>
<organism evidence="6">
    <name type="scientific">Vibrio parahaemolyticus</name>
    <dbReference type="NCBI Taxonomy" id="670"/>
    <lineage>
        <taxon>Bacteria</taxon>
        <taxon>Pseudomonadati</taxon>
        <taxon>Pseudomonadota</taxon>
        <taxon>Gammaproteobacteria</taxon>
        <taxon>Vibrionales</taxon>
        <taxon>Vibrionaceae</taxon>
        <taxon>Vibrio</taxon>
    </lineage>
</organism>
<dbReference type="PANTHER" id="PTHR30118:SF6">
    <property type="entry name" value="HTH-TYPE TRANSCRIPTIONAL REGULATOR LEUO"/>
    <property type="match status" value="1"/>
</dbReference>
<dbReference type="InterPro" id="IPR050389">
    <property type="entry name" value="LysR-type_TF"/>
</dbReference>
<evidence type="ECO:0000256" key="4">
    <source>
        <dbReference type="ARBA" id="ARBA00023163"/>
    </source>
</evidence>
<dbReference type="InterPro" id="IPR000847">
    <property type="entry name" value="LysR_HTH_N"/>
</dbReference>
<gene>
    <name evidence="6" type="ORF">YA91_02895</name>
</gene>
<evidence type="ECO:0000256" key="1">
    <source>
        <dbReference type="ARBA" id="ARBA00009437"/>
    </source>
</evidence>
<dbReference type="InterPro" id="IPR036390">
    <property type="entry name" value="WH_DNA-bd_sf"/>
</dbReference>
<dbReference type="Pfam" id="PF03466">
    <property type="entry name" value="LysR_substrate"/>
    <property type="match status" value="1"/>
</dbReference>
<keyword evidence="2" id="KW-0805">Transcription regulation</keyword>
<reference evidence="6" key="1">
    <citation type="submission" date="2017-09" db="EMBL/GenBank/DDBJ databases">
        <authorList>
            <person name="Ehlers B."/>
            <person name="Leendertz F.H."/>
        </authorList>
    </citation>
    <scope>NUCLEOTIDE SEQUENCE</scope>
    <source>
        <strain evidence="6">MAVP-26</strain>
    </source>
</reference>
<sequence>MAQESLRTPVDFPNNSLLEFKMSKAIDLNLINTFIVVAECFSYTKAADKLGVTQPAISASIKRLERTTNTKLFTKRGRNIELTSTAQKWLPQLQQALSVIDSVITQPAPYNVYCSNIYPAQQSKLENVFFHESTLSENHLFSLLYSNKADLLLGDIESREASIIVEDVCREPCVVICRNGHPRINEHISTEMLSDEKHCVLASKWSFDTEFEKHLGLIVKSNNIDSIASNYLGILTHVAQSDCIGVIPLSLAKKWGKTFNIKHFTSPFGACFIQYQIAYHQRKVNCKRHGAMRALIKSRVLEDQQRII</sequence>
<dbReference type="PANTHER" id="PTHR30118">
    <property type="entry name" value="HTH-TYPE TRANSCRIPTIONAL REGULATOR LEUO-RELATED"/>
    <property type="match status" value="1"/>
</dbReference>
<dbReference type="SUPFAM" id="SSF46785">
    <property type="entry name" value="Winged helix' DNA-binding domain"/>
    <property type="match status" value="1"/>
</dbReference>
<keyword evidence="3" id="KW-0238">DNA-binding</keyword>
<protein>
    <submittedName>
        <fullName evidence="6">LysR family transcriptional regulator</fullName>
    </submittedName>
</protein>
<dbReference type="InterPro" id="IPR036388">
    <property type="entry name" value="WH-like_DNA-bd_sf"/>
</dbReference>
<dbReference type="Gene3D" id="3.40.190.10">
    <property type="entry name" value="Periplasmic binding protein-like II"/>
    <property type="match status" value="2"/>
</dbReference>
<evidence type="ECO:0000313" key="6">
    <source>
        <dbReference type="EMBL" id="ASZ50629.1"/>
    </source>
</evidence>
<comment type="similarity">
    <text evidence="1">Belongs to the LysR transcriptional regulatory family.</text>
</comment>
<dbReference type="GO" id="GO:0003677">
    <property type="term" value="F:DNA binding"/>
    <property type="evidence" value="ECO:0007669"/>
    <property type="project" value="UniProtKB-KW"/>
</dbReference>
<feature type="domain" description="HTH lysR-type" evidence="5">
    <location>
        <begin position="26"/>
        <end position="83"/>
    </location>
</feature>
<dbReference type="InterPro" id="IPR005119">
    <property type="entry name" value="LysR_subst-bd"/>
</dbReference>
<evidence type="ECO:0000259" key="5">
    <source>
        <dbReference type="PROSITE" id="PS50931"/>
    </source>
</evidence>
<dbReference type="PROSITE" id="PS50931">
    <property type="entry name" value="HTH_LYSR"/>
    <property type="match status" value="1"/>
</dbReference>
<dbReference type="PRINTS" id="PR00039">
    <property type="entry name" value="HTHLYSR"/>
</dbReference>
<dbReference type="AlphaFoldDB" id="A0A249W206"/>
<dbReference type="Gene3D" id="1.10.10.10">
    <property type="entry name" value="Winged helix-like DNA-binding domain superfamily/Winged helix DNA-binding domain"/>
    <property type="match status" value="1"/>
</dbReference>
<keyword evidence="4" id="KW-0804">Transcription</keyword>
<name>A0A249W206_VIBPH</name>
<dbReference type="Pfam" id="PF00126">
    <property type="entry name" value="HTH_1"/>
    <property type="match status" value="1"/>
</dbReference>
<dbReference type="SUPFAM" id="SSF53850">
    <property type="entry name" value="Periplasmic binding protein-like II"/>
    <property type="match status" value="1"/>
</dbReference>
<accession>A0A249W206</accession>
<dbReference type="GO" id="GO:0003700">
    <property type="term" value="F:DNA-binding transcription factor activity"/>
    <property type="evidence" value="ECO:0007669"/>
    <property type="project" value="InterPro"/>
</dbReference>
<proteinExistence type="inferred from homology"/>
<evidence type="ECO:0000256" key="3">
    <source>
        <dbReference type="ARBA" id="ARBA00023125"/>
    </source>
</evidence>